<dbReference type="GO" id="GO:0006511">
    <property type="term" value="P:ubiquitin-dependent protein catabolic process"/>
    <property type="evidence" value="ECO:0007669"/>
    <property type="project" value="TreeGrafter"/>
</dbReference>
<dbReference type="GO" id="GO:0008270">
    <property type="term" value="F:zinc ion binding"/>
    <property type="evidence" value="ECO:0007669"/>
    <property type="project" value="UniProtKB-KW"/>
</dbReference>
<dbReference type="SUPFAM" id="SSF57850">
    <property type="entry name" value="RING/U-box"/>
    <property type="match status" value="1"/>
</dbReference>
<accession>A0A6C0JX99</accession>
<dbReference type="Gene3D" id="3.30.40.10">
    <property type="entry name" value="Zinc/RING finger domain, C3HC4 (zinc finger)"/>
    <property type="match status" value="1"/>
</dbReference>
<evidence type="ECO:0000259" key="4">
    <source>
        <dbReference type="PROSITE" id="PS50089"/>
    </source>
</evidence>
<evidence type="ECO:0000256" key="1">
    <source>
        <dbReference type="ARBA" id="ARBA00022723"/>
    </source>
</evidence>
<dbReference type="InterPro" id="IPR051834">
    <property type="entry name" value="RING_finger_E3_ligase"/>
</dbReference>
<evidence type="ECO:0000256" key="2">
    <source>
        <dbReference type="ARBA" id="ARBA00022771"/>
    </source>
</evidence>
<dbReference type="AlphaFoldDB" id="A0A6C0JX99"/>
<dbReference type="InterPro" id="IPR013083">
    <property type="entry name" value="Znf_RING/FYVE/PHD"/>
</dbReference>
<keyword evidence="1" id="KW-0479">Metal-binding</keyword>
<dbReference type="PROSITE" id="PS50089">
    <property type="entry name" value="ZF_RING_2"/>
    <property type="match status" value="1"/>
</dbReference>
<protein>
    <recommendedName>
        <fullName evidence="4">RING-type domain-containing protein</fullName>
    </recommendedName>
</protein>
<reference evidence="5" key="1">
    <citation type="journal article" date="2020" name="Nature">
        <title>Giant virus diversity and host interactions through global metagenomics.</title>
        <authorList>
            <person name="Schulz F."/>
            <person name="Roux S."/>
            <person name="Paez-Espino D."/>
            <person name="Jungbluth S."/>
            <person name="Walsh D.A."/>
            <person name="Denef V.J."/>
            <person name="McMahon K.D."/>
            <person name="Konstantinidis K.T."/>
            <person name="Eloe-Fadrosh E.A."/>
            <person name="Kyrpides N.C."/>
            <person name="Woyke T."/>
        </authorList>
    </citation>
    <scope>NUCLEOTIDE SEQUENCE</scope>
    <source>
        <strain evidence="5">GVMAG-S-1101164-105</strain>
    </source>
</reference>
<keyword evidence="3" id="KW-0862">Zinc</keyword>
<keyword evidence="2" id="KW-0863">Zinc-finger</keyword>
<dbReference type="EMBL" id="MN740737">
    <property type="protein sequence ID" value="QHU09436.1"/>
    <property type="molecule type" value="Genomic_DNA"/>
</dbReference>
<sequence>MQGDGPYINSPVLNELHRYFPALLYNNGEFNTVADVMGYVRNQMHARFDVYSNQRSQYLSSNYIPTPSRAARPVHPNIRRPAPAAPNMNPIDLANNIIISDALNNELNRILFSGMGIGFHPPVGFMEPVVVAPSAEQIAAGSVLQVALAELENPCTVCQDVIAEGDELRRLTHCNHAFHKYCIDRWYQRNVHCPVCRHDIRVIEAAESPV</sequence>
<dbReference type="InterPro" id="IPR001841">
    <property type="entry name" value="Znf_RING"/>
</dbReference>
<dbReference type="GO" id="GO:0061630">
    <property type="term" value="F:ubiquitin protein ligase activity"/>
    <property type="evidence" value="ECO:0007669"/>
    <property type="project" value="TreeGrafter"/>
</dbReference>
<proteinExistence type="predicted"/>
<organism evidence="5">
    <name type="scientific">viral metagenome</name>
    <dbReference type="NCBI Taxonomy" id="1070528"/>
    <lineage>
        <taxon>unclassified sequences</taxon>
        <taxon>metagenomes</taxon>
        <taxon>organismal metagenomes</taxon>
    </lineage>
</organism>
<dbReference type="PANTHER" id="PTHR45931">
    <property type="entry name" value="SI:CH211-59O9.10"/>
    <property type="match status" value="1"/>
</dbReference>
<dbReference type="SMART" id="SM00184">
    <property type="entry name" value="RING"/>
    <property type="match status" value="1"/>
</dbReference>
<name>A0A6C0JX99_9ZZZZ</name>
<feature type="domain" description="RING-type" evidence="4">
    <location>
        <begin position="155"/>
        <end position="197"/>
    </location>
</feature>
<dbReference type="PANTHER" id="PTHR45931:SF3">
    <property type="entry name" value="RING ZINC FINGER-CONTAINING PROTEIN"/>
    <property type="match status" value="1"/>
</dbReference>
<dbReference type="Pfam" id="PF13639">
    <property type="entry name" value="zf-RING_2"/>
    <property type="match status" value="1"/>
</dbReference>
<dbReference type="GO" id="GO:0005634">
    <property type="term" value="C:nucleus"/>
    <property type="evidence" value="ECO:0007669"/>
    <property type="project" value="TreeGrafter"/>
</dbReference>
<evidence type="ECO:0000313" key="5">
    <source>
        <dbReference type="EMBL" id="QHU09436.1"/>
    </source>
</evidence>
<evidence type="ECO:0000256" key="3">
    <source>
        <dbReference type="ARBA" id="ARBA00022833"/>
    </source>
</evidence>